<organism evidence="1 2">
    <name type="scientific">Haloplanus ruber</name>
    <dbReference type="NCBI Taxonomy" id="869892"/>
    <lineage>
        <taxon>Archaea</taxon>
        <taxon>Methanobacteriati</taxon>
        <taxon>Methanobacteriota</taxon>
        <taxon>Stenosarchaea group</taxon>
        <taxon>Halobacteria</taxon>
        <taxon>Halobacteriales</taxon>
        <taxon>Haloferacaceae</taxon>
        <taxon>Haloplanus</taxon>
    </lineage>
</organism>
<dbReference type="EMBL" id="JBHUDL010000011">
    <property type="protein sequence ID" value="MFD1635324.1"/>
    <property type="molecule type" value="Genomic_DNA"/>
</dbReference>
<gene>
    <name evidence="1" type="ORF">ACFSBJ_16505</name>
</gene>
<reference evidence="1 2" key="1">
    <citation type="journal article" date="2019" name="Int. J. Syst. Evol. Microbiol.">
        <title>The Global Catalogue of Microorganisms (GCM) 10K type strain sequencing project: providing services to taxonomists for standard genome sequencing and annotation.</title>
        <authorList>
            <consortium name="The Broad Institute Genomics Platform"/>
            <consortium name="The Broad Institute Genome Sequencing Center for Infectious Disease"/>
            <person name="Wu L."/>
            <person name="Ma J."/>
        </authorList>
    </citation>
    <scope>NUCLEOTIDE SEQUENCE [LARGE SCALE GENOMIC DNA]</scope>
    <source>
        <strain evidence="1 2">CGMCC 1.10594</strain>
    </source>
</reference>
<evidence type="ECO:0000313" key="1">
    <source>
        <dbReference type="EMBL" id="MFD1635324.1"/>
    </source>
</evidence>
<accession>A0ABD6D577</accession>
<dbReference type="AlphaFoldDB" id="A0ABD6D577"/>
<evidence type="ECO:0008006" key="3">
    <source>
        <dbReference type="Google" id="ProtNLM"/>
    </source>
</evidence>
<dbReference type="RefSeq" id="WP_256406446.1">
    <property type="nucleotide sequence ID" value="NZ_CP187153.1"/>
</dbReference>
<protein>
    <recommendedName>
        <fullName evidence="3">Ribbon-helix-helix protein, CopG family</fullName>
    </recommendedName>
</protein>
<dbReference type="Proteomes" id="UP001597075">
    <property type="component" value="Unassembled WGS sequence"/>
</dbReference>
<keyword evidence="2" id="KW-1185">Reference proteome</keyword>
<comment type="caution">
    <text evidence="1">The sequence shown here is derived from an EMBL/GenBank/DDBJ whole genome shotgun (WGS) entry which is preliminary data.</text>
</comment>
<proteinExistence type="predicted"/>
<sequence length="139" mass="15586">MQQKTHITSRVDSDVAATIESVAEYHDISESRAVELLLREGLHARAQRYRMEQLDAKMDILIESLGGEPVAREAVKERFEQVTDRGLPEATFAVDLEEQPHPFFQSTGDFTDRSAEEAVILRDLLDEREDVGGVGTDGE</sequence>
<name>A0ABD6D577_9EURY</name>
<evidence type="ECO:0000313" key="2">
    <source>
        <dbReference type="Proteomes" id="UP001597075"/>
    </source>
</evidence>